<feature type="compositionally biased region" description="Low complexity" evidence="2">
    <location>
        <begin position="182"/>
        <end position="196"/>
    </location>
</feature>
<dbReference type="SUPFAM" id="SSF55961">
    <property type="entry name" value="Bet v1-like"/>
    <property type="match status" value="1"/>
</dbReference>
<feature type="region of interest" description="Disordered" evidence="2">
    <location>
        <begin position="180"/>
        <end position="203"/>
    </location>
</feature>
<dbReference type="Gene3D" id="3.30.530.20">
    <property type="match status" value="1"/>
</dbReference>
<dbReference type="AlphaFoldDB" id="A0A4Y3KXY2"/>
<dbReference type="Proteomes" id="UP000317046">
    <property type="component" value="Unassembled WGS sequence"/>
</dbReference>
<evidence type="ECO:0000313" key="4">
    <source>
        <dbReference type="EMBL" id="GEA88972.1"/>
    </source>
</evidence>
<dbReference type="EMBL" id="BJLR01000028">
    <property type="protein sequence ID" value="GEA88972.1"/>
    <property type="molecule type" value="Genomic_DNA"/>
</dbReference>
<dbReference type="RefSeq" id="WP_141372628.1">
    <property type="nucleotide sequence ID" value="NZ_BJLR01000028.1"/>
</dbReference>
<dbReference type="CDD" id="cd08899">
    <property type="entry name" value="SRPBCC_CalC_Aha1-like_6"/>
    <property type="match status" value="1"/>
</dbReference>
<comment type="caution">
    <text evidence="4">The sequence shown here is derived from an EMBL/GenBank/DDBJ whole genome shotgun (WGS) entry which is preliminary data.</text>
</comment>
<protein>
    <submittedName>
        <fullName evidence="4">Activator of HSP90 ATPase</fullName>
    </submittedName>
</protein>
<organism evidence="4 5">
    <name type="scientific">Cellulomonas cellasea</name>
    <dbReference type="NCBI Taxonomy" id="43670"/>
    <lineage>
        <taxon>Bacteria</taxon>
        <taxon>Bacillati</taxon>
        <taxon>Actinomycetota</taxon>
        <taxon>Actinomycetes</taxon>
        <taxon>Micrococcales</taxon>
        <taxon>Cellulomonadaceae</taxon>
        <taxon>Cellulomonas</taxon>
    </lineage>
</organism>
<dbReference type="InterPro" id="IPR013538">
    <property type="entry name" value="ASHA1/2-like_C"/>
</dbReference>
<proteinExistence type="inferred from homology"/>
<name>A0A4Y3KXY2_9CELL</name>
<keyword evidence="5" id="KW-1185">Reference proteome</keyword>
<dbReference type="Pfam" id="PF08327">
    <property type="entry name" value="AHSA1"/>
    <property type="match status" value="1"/>
</dbReference>
<evidence type="ECO:0000313" key="5">
    <source>
        <dbReference type="Proteomes" id="UP000317046"/>
    </source>
</evidence>
<accession>A0A4Y3KXY2</accession>
<sequence>MIDLLQELAALHRAVVRDEGTQTVSVTVARTYEADTEDVWDALTDPDRLPRWFYPVTGDLRVGGTFQLEGNAGGDIRACERPARLEVTFGMPDSVVTVTLVQDADRTTVELVHTVPLAIAGSGAGALFVGPGWDGALVQLARELRGESSGDPLAFAGSPAMVEYNRGSIDRWAEAVERSGTASAEEVAGGRAAAEAQYTTTPS</sequence>
<comment type="similarity">
    <text evidence="1">Belongs to the AHA1 family.</text>
</comment>
<gene>
    <name evidence="4" type="ORF">CCE01nite_29210</name>
</gene>
<evidence type="ECO:0000256" key="2">
    <source>
        <dbReference type="SAM" id="MobiDB-lite"/>
    </source>
</evidence>
<feature type="domain" description="Activator of Hsp90 ATPase homologue 1/2-like C-terminal" evidence="3">
    <location>
        <begin position="34"/>
        <end position="143"/>
    </location>
</feature>
<evidence type="ECO:0000256" key="1">
    <source>
        <dbReference type="ARBA" id="ARBA00006817"/>
    </source>
</evidence>
<dbReference type="InterPro" id="IPR023393">
    <property type="entry name" value="START-like_dom_sf"/>
</dbReference>
<reference evidence="4" key="1">
    <citation type="submission" date="2019-06" db="EMBL/GenBank/DDBJ databases">
        <title>Whole genome shotgun sequence of Cellulomonas cellasea NBRC 3753.</title>
        <authorList>
            <person name="Hosoyama A."/>
            <person name="Uohara A."/>
            <person name="Ohji S."/>
            <person name="Ichikawa N."/>
        </authorList>
    </citation>
    <scope>NUCLEOTIDE SEQUENCE [LARGE SCALE GENOMIC DNA]</scope>
    <source>
        <strain evidence="4">NBRC 3753</strain>
    </source>
</reference>
<evidence type="ECO:0000259" key="3">
    <source>
        <dbReference type="Pfam" id="PF08327"/>
    </source>
</evidence>